<proteinExistence type="predicted"/>
<sequence>MLKFIPLNSKRYNLLRNYEFIELERLWSDASPLETGSERSRDVLNSSLRQKQTPITTAEDGWMERVAAILIARRHNLILRL</sequence>
<protein>
    <submittedName>
        <fullName evidence="1">Uncharacterized protein</fullName>
    </submittedName>
</protein>
<dbReference type="AlphaFoldDB" id="A0A834ITB6"/>
<dbReference type="EMBL" id="JAACXV010000047">
    <property type="protein sequence ID" value="KAF7285711.1"/>
    <property type="molecule type" value="Genomic_DNA"/>
</dbReference>
<gene>
    <name evidence="1" type="ORF">GWI33_010206</name>
</gene>
<keyword evidence="2" id="KW-1185">Reference proteome</keyword>
<reference evidence="1" key="1">
    <citation type="submission" date="2020-08" db="EMBL/GenBank/DDBJ databases">
        <title>Genome sequencing and assembly of the red palm weevil Rhynchophorus ferrugineus.</title>
        <authorList>
            <person name="Dias G.B."/>
            <person name="Bergman C.M."/>
            <person name="Manee M."/>
        </authorList>
    </citation>
    <scope>NUCLEOTIDE SEQUENCE</scope>
    <source>
        <strain evidence="1">AA-2017</strain>
        <tissue evidence="1">Whole larva</tissue>
    </source>
</reference>
<evidence type="ECO:0000313" key="2">
    <source>
        <dbReference type="Proteomes" id="UP000625711"/>
    </source>
</evidence>
<evidence type="ECO:0000313" key="1">
    <source>
        <dbReference type="EMBL" id="KAF7285711.1"/>
    </source>
</evidence>
<accession>A0A834ITB6</accession>
<name>A0A834ITB6_RHYFE</name>
<dbReference type="Proteomes" id="UP000625711">
    <property type="component" value="Unassembled WGS sequence"/>
</dbReference>
<organism evidence="1 2">
    <name type="scientific">Rhynchophorus ferrugineus</name>
    <name type="common">Red palm weevil</name>
    <name type="synonym">Curculio ferrugineus</name>
    <dbReference type="NCBI Taxonomy" id="354439"/>
    <lineage>
        <taxon>Eukaryota</taxon>
        <taxon>Metazoa</taxon>
        <taxon>Ecdysozoa</taxon>
        <taxon>Arthropoda</taxon>
        <taxon>Hexapoda</taxon>
        <taxon>Insecta</taxon>
        <taxon>Pterygota</taxon>
        <taxon>Neoptera</taxon>
        <taxon>Endopterygota</taxon>
        <taxon>Coleoptera</taxon>
        <taxon>Polyphaga</taxon>
        <taxon>Cucujiformia</taxon>
        <taxon>Curculionidae</taxon>
        <taxon>Dryophthorinae</taxon>
        <taxon>Rhynchophorus</taxon>
    </lineage>
</organism>
<comment type="caution">
    <text evidence="1">The sequence shown here is derived from an EMBL/GenBank/DDBJ whole genome shotgun (WGS) entry which is preliminary data.</text>
</comment>